<proteinExistence type="predicted"/>
<organism evidence="5 6">
    <name type="scientific">Robiginitalea biformata (strain ATCC BAA-864 / DSM 15991 / KCTC 12146 / HTCC2501)</name>
    <dbReference type="NCBI Taxonomy" id="313596"/>
    <lineage>
        <taxon>Bacteria</taxon>
        <taxon>Pseudomonadati</taxon>
        <taxon>Bacteroidota</taxon>
        <taxon>Flavobacteriia</taxon>
        <taxon>Flavobacteriales</taxon>
        <taxon>Flavobacteriaceae</taxon>
        <taxon>Robiginitalea</taxon>
    </lineage>
</organism>
<evidence type="ECO:0000259" key="4">
    <source>
        <dbReference type="PROSITE" id="PS50956"/>
    </source>
</evidence>
<dbReference type="InterPro" id="IPR036388">
    <property type="entry name" value="WH-like_DNA-bd_sf"/>
</dbReference>
<sequence length="152" mass="17588">MEFDPTDRKLLRLLQENSKQTTKALALQLDLSPTAVYERVRRLEKQGVIDRYVALLNPGRAGRKLKVFCHIKLSQHIKPRVLQFEEEVLALREVVSCYHIGGEYDYILEIYVADMEAYREFMVGKLTAINHIGSTQSSFVIREVKHTTELPL</sequence>
<evidence type="ECO:0000256" key="3">
    <source>
        <dbReference type="ARBA" id="ARBA00023163"/>
    </source>
</evidence>
<dbReference type="Proteomes" id="UP000009049">
    <property type="component" value="Chromosome"/>
</dbReference>
<keyword evidence="1" id="KW-0805">Transcription regulation</keyword>
<dbReference type="Pfam" id="PF13412">
    <property type="entry name" value="HTH_24"/>
    <property type="match status" value="1"/>
</dbReference>
<feature type="domain" description="HTH asnC-type" evidence="4">
    <location>
        <begin position="3"/>
        <end position="64"/>
    </location>
</feature>
<protein>
    <submittedName>
        <fullName evidence="5">Putative AsnC-family transcriptional regulator</fullName>
    </submittedName>
</protein>
<dbReference type="eggNOG" id="COG1522">
    <property type="taxonomic scope" value="Bacteria"/>
</dbReference>
<dbReference type="PANTHER" id="PTHR30154">
    <property type="entry name" value="LEUCINE-RESPONSIVE REGULATORY PROTEIN"/>
    <property type="match status" value="1"/>
</dbReference>
<dbReference type="InterPro" id="IPR036390">
    <property type="entry name" value="WH_DNA-bd_sf"/>
</dbReference>
<evidence type="ECO:0000313" key="6">
    <source>
        <dbReference type="Proteomes" id="UP000009049"/>
    </source>
</evidence>
<dbReference type="RefSeq" id="WP_015754824.1">
    <property type="nucleotide sequence ID" value="NC_013222.1"/>
</dbReference>
<dbReference type="InterPro" id="IPR011008">
    <property type="entry name" value="Dimeric_a/b-barrel"/>
</dbReference>
<dbReference type="InterPro" id="IPR019888">
    <property type="entry name" value="Tscrpt_reg_AsnC-like"/>
</dbReference>
<dbReference type="EMBL" id="CP001712">
    <property type="protein sequence ID" value="EAR15508.1"/>
    <property type="molecule type" value="Genomic_DNA"/>
</dbReference>
<dbReference type="GO" id="GO:0043565">
    <property type="term" value="F:sequence-specific DNA binding"/>
    <property type="evidence" value="ECO:0007669"/>
    <property type="project" value="InterPro"/>
</dbReference>
<dbReference type="KEGG" id="rbi:RB2501_14309"/>
<dbReference type="InterPro" id="IPR011991">
    <property type="entry name" value="ArsR-like_HTH"/>
</dbReference>
<gene>
    <name evidence="5" type="ordered locus">RB2501_14309</name>
</gene>
<evidence type="ECO:0000313" key="5">
    <source>
        <dbReference type="EMBL" id="EAR15508.1"/>
    </source>
</evidence>
<dbReference type="Pfam" id="PF01037">
    <property type="entry name" value="AsnC_trans_reg"/>
    <property type="match status" value="1"/>
</dbReference>
<dbReference type="SUPFAM" id="SSF54909">
    <property type="entry name" value="Dimeric alpha+beta barrel"/>
    <property type="match status" value="1"/>
</dbReference>
<keyword evidence="6" id="KW-1185">Reference proteome</keyword>
<dbReference type="CDD" id="cd00090">
    <property type="entry name" value="HTH_ARSR"/>
    <property type="match status" value="1"/>
</dbReference>
<dbReference type="GO" id="GO:0005829">
    <property type="term" value="C:cytosol"/>
    <property type="evidence" value="ECO:0007669"/>
    <property type="project" value="TreeGrafter"/>
</dbReference>
<dbReference type="SMART" id="SM00344">
    <property type="entry name" value="HTH_ASNC"/>
    <property type="match status" value="1"/>
</dbReference>
<dbReference type="OrthoDB" id="9800326at2"/>
<dbReference type="STRING" id="313596.RB2501_14309"/>
<evidence type="ECO:0000256" key="1">
    <source>
        <dbReference type="ARBA" id="ARBA00023015"/>
    </source>
</evidence>
<dbReference type="GO" id="GO:0006355">
    <property type="term" value="P:regulation of DNA-templated transcription"/>
    <property type="evidence" value="ECO:0007669"/>
    <property type="project" value="UniProtKB-ARBA"/>
</dbReference>
<dbReference type="Gene3D" id="3.30.70.920">
    <property type="match status" value="1"/>
</dbReference>
<dbReference type="Gene3D" id="1.10.10.10">
    <property type="entry name" value="Winged helix-like DNA-binding domain superfamily/Winged helix DNA-binding domain"/>
    <property type="match status" value="1"/>
</dbReference>
<dbReference type="HOGENOM" id="CLU_091233_0_0_10"/>
<keyword evidence="2" id="KW-0238">DNA-binding</keyword>
<dbReference type="PROSITE" id="PS50956">
    <property type="entry name" value="HTH_ASNC_2"/>
    <property type="match status" value="1"/>
</dbReference>
<reference evidence="5 6" key="1">
    <citation type="journal article" date="2009" name="J. Bacteriol.">
        <title>Complete genome sequence of Robiginitalea biformata HTCC2501.</title>
        <authorList>
            <person name="Oh H.M."/>
            <person name="Giovannoni S.J."/>
            <person name="Lee K."/>
            <person name="Ferriera S."/>
            <person name="Johnson J."/>
            <person name="Cho J.C."/>
        </authorList>
    </citation>
    <scope>NUCLEOTIDE SEQUENCE [LARGE SCALE GENOMIC DNA]</scope>
    <source>
        <strain evidence="6">ATCC BAA-864 / HTCC2501 / KCTC 12146</strain>
    </source>
</reference>
<dbReference type="InterPro" id="IPR000485">
    <property type="entry name" value="AsnC-type_HTH_dom"/>
</dbReference>
<dbReference type="InterPro" id="IPR019887">
    <property type="entry name" value="Tscrpt_reg_AsnC/Lrp_C"/>
</dbReference>
<accession>A4CKV9</accession>
<dbReference type="AlphaFoldDB" id="A4CKV9"/>
<dbReference type="GO" id="GO:0043200">
    <property type="term" value="P:response to amino acid"/>
    <property type="evidence" value="ECO:0007669"/>
    <property type="project" value="TreeGrafter"/>
</dbReference>
<evidence type="ECO:0000256" key="2">
    <source>
        <dbReference type="ARBA" id="ARBA00023125"/>
    </source>
</evidence>
<dbReference type="SUPFAM" id="SSF46785">
    <property type="entry name" value="Winged helix' DNA-binding domain"/>
    <property type="match status" value="1"/>
</dbReference>
<keyword evidence="3" id="KW-0804">Transcription</keyword>
<dbReference type="PANTHER" id="PTHR30154:SF34">
    <property type="entry name" value="TRANSCRIPTIONAL REGULATOR AZLB"/>
    <property type="match status" value="1"/>
</dbReference>
<name>A4CKV9_ROBBH</name>
<dbReference type="PRINTS" id="PR00033">
    <property type="entry name" value="HTHASNC"/>
</dbReference>